<accession>A0AAW0CJA3</accession>
<dbReference type="EMBL" id="JAYKXP010000043">
    <property type="protein sequence ID" value="KAK7038768.1"/>
    <property type="molecule type" value="Genomic_DNA"/>
</dbReference>
<dbReference type="PROSITE" id="PS50865">
    <property type="entry name" value="ZF_MYND_2"/>
    <property type="match status" value="1"/>
</dbReference>
<dbReference type="SUPFAM" id="SSF144232">
    <property type="entry name" value="HIT/MYND zinc finger-like"/>
    <property type="match status" value="1"/>
</dbReference>
<evidence type="ECO:0000313" key="6">
    <source>
        <dbReference type="EMBL" id="KAK7038768.1"/>
    </source>
</evidence>
<keyword evidence="2 4" id="KW-0863">Zinc-finger</keyword>
<feature type="domain" description="MYND-type" evidence="5">
    <location>
        <begin position="241"/>
        <end position="278"/>
    </location>
</feature>
<evidence type="ECO:0000313" key="7">
    <source>
        <dbReference type="Proteomes" id="UP001383192"/>
    </source>
</evidence>
<dbReference type="InterPro" id="IPR002893">
    <property type="entry name" value="Znf_MYND"/>
</dbReference>
<dbReference type="GO" id="GO:0008270">
    <property type="term" value="F:zinc ion binding"/>
    <property type="evidence" value="ECO:0007669"/>
    <property type="project" value="UniProtKB-KW"/>
</dbReference>
<evidence type="ECO:0000256" key="3">
    <source>
        <dbReference type="ARBA" id="ARBA00022833"/>
    </source>
</evidence>
<sequence>MHGVIRFLDTEILPASAPEDFPKVIKSGIDEEGQHYKSPAITGPDGIATLLHRIGYQKALERLLDTEGTENFDLRVRNGEDAWLKDVYVQRRGTNVEIGFINRKTGCLAHHGVRYIIKPDLTRRAGRWVPQSTSDAGSPWGGAEKWVRIQGGGVTKAIWYNKLWDVAPIDISWSGMSQSDKDELATFMQERQAKLAEKEAQERAKDKEEKTRIRDHGSFAEHRLDVVLMMQRYHKKQMSCRADCGEENPKMRCAKCKFTRYCSRECQMGDWQYHKSYCGTEEPVSEQFLTSLPTV</sequence>
<comment type="caution">
    <text evidence="6">The sequence shown here is derived from an EMBL/GenBank/DDBJ whole genome shotgun (WGS) entry which is preliminary data.</text>
</comment>
<keyword evidence="3" id="KW-0862">Zinc</keyword>
<organism evidence="6 7">
    <name type="scientific">Paramarasmius palmivorus</name>
    <dbReference type="NCBI Taxonomy" id="297713"/>
    <lineage>
        <taxon>Eukaryota</taxon>
        <taxon>Fungi</taxon>
        <taxon>Dikarya</taxon>
        <taxon>Basidiomycota</taxon>
        <taxon>Agaricomycotina</taxon>
        <taxon>Agaricomycetes</taxon>
        <taxon>Agaricomycetidae</taxon>
        <taxon>Agaricales</taxon>
        <taxon>Marasmiineae</taxon>
        <taxon>Marasmiaceae</taxon>
        <taxon>Paramarasmius</taxon>
    </lineage>
</organism>
<gene>
    <name evidence="6" type="ORF">VNI00_010653</name>
</gene>
<dbReference type="Gene3D" id="6.10.140.2220">
    <property type="match status" value="1"/>
</dbReference>
<dbReference type="AlphaFoldDB" id="A0AAW0CJA3"/>
<protein>
    <recommendedName>
        <fullName evidence="5">MYND-type domain-containing protein</fullName>
    </recommendedName>
</protein>
<dbReference type="Proteomes" id="UP001383192">
    <property type="component" value="Unassembled WGS sequence"/>
</dbReference>
<reference evidence="6 7" key="1">
    <citation type="submission" date="2024-01" db="EMBL/GenBank/DDBJ databases">
        <title>A draft genome for a cacao thread blight-causing isolate of Paramarasmius palmivorus.</title>
        <authorList>
            <person name="Baruah I.K."/>
            <person name="Bukari Y."/>
            <person name="Amoako-Attah I."/>
            <person name="Meinhardt L.W."/>
            <person name="Bailey B.A."/>
            <person name="Cohen S.P."/>
        </authorList>
    </citation>
    <scope>NUCLEOTIDE SEQUENCE [LARGE SCALE GENOMIC DNA]</scope>
    <source>
        <strain evidence="6 7">GH-12</strain>
    </source>
</reference>
<name>A0AAW0CJA3_9AGAR</name>
<evidence type="ECO:0000259" key="5">
    <source>
        <dbReference type="PROSITE" id="PS50865"/>
    </source>
</evidence>
<keyword evidence="7" id="KW-1185">Reference proteome</keyword>
<keyword evidence="1" id="KW-0479">Metal-binding</keyword>
<dbReference type="Pfam" id="PF01753">
    <property type="entry name" value="zf-MYND"/>
    <property type="match status" value="1"/>
</dbReference>
<proteinExistence type="predicted"/>
<evidence type="ECO:0000256" key="2">
    <source>
        <dbReference type="ARBA" id="ARBA00022771"/>
    </source>
</evidence>
<evidence type="ECO:0000256" key="4">
    <source>
        <dbReference type="PROSITE-ProRule" id="PRU00134"/>
    </source>
</evidence>
<evidence type="ECO:0000256" key="1">
    <source>
        <dbReference type="ARBA" id="ARBA00022723"/>
    </source>
</evidence>